<dbReference type="InterPro" id="IPR000639">
    <property type="entry name" value="Epox_hydrolase-like"/>
</dbReference>
<dbReference type="PRINTS" id="PR00412">
    <property type="entry name" value="EPOXHYDRLASE"/>
</dbReference>
<dbReference type="Pfam" id="PF00561">
    <property type="entry name" value="Abhydrolase_1"/>
    <property type="match status" value="1"/>
</dbReference>
<keyword evidence="5" id="KW-1185">Reference proteome</keyword>
<dbReference type="Proteomes" id="UP001239397">
    <property type="component" value="Chromosome"/>
</dbReference>
<dbReference type="GO" id="GO:0016787">
    <property type="term" value="F:hydrolase activity"/>
    <property type="evidence" value="ECO:0007669"/>
    <property type="project" value="UniProtKB-KW"/>
</dbReference>
<feature type="region of interest" description="Disordered" evidence="2">
    <location>
        <begin position="1"/>
        <end position="24"/>
    </location>
</feature>
<gene>
    <name evidence="4" type="ORF">QRX60_30980</name>
</gene>
<dbReference type="EMBL" id="CP127295">
    <property type="protein sequence ID" value="WIX98477.1"/>
    <property type="molecule type" value="Genomic_DNA"/>
</dbReference>
<evidence type="ECO:0000256" key="1">
    <source>
        <dbReference type="ARBA" id="ARBA00022801"/>
    </source>
</evidence>
<dbReference type="AlphaFoldDB" id="A0A9Y2JI38"/>
<dbReference type="PANTHER" id="PTHR43329">
    <property type="entry name" value="EPOXIDE HYDROLASE"/>
    <property type="match status" value="1"/>
</dbReference>
<dbReference type="Gene3D" id="3.40.50.1820">
    <property type="entry name" value="alpha/beta hydrolase"/>
    <property type="match status" value="1"/>
</dbReference>
<protein>
    <submittedName>
        <fullName evidence="4">Alpha/beta hydrolase</fullName>
    </submittedName>
</protein>
<dbReference type="InterPro" id="IPR000073">
    <property type="entry name" value="AB_hydrolase_1"/>
</dbReference>
<accession>A0A9Y2JI38</accession>
<proteinExistence type="predicted"/>
<evidence type="ECO:0000256" key="2">
    <source>
        <dbReference type="SAM" id="MobiDB-lite"/>
    </source>
</evidence>
<dbReference type="SUPFAM" id="SSF53474">
    <property type="entry name" value="alpha/beta-Hydrolases"/>
    <property type="match status" value="1"/>
</dbReference>
<keyword evidence="1 4" id="KW-0378">Hydrolase</keyword>
<feature type="domain" description="AB hydrolase-1" evidence="3">
    <location>
        <begin position="52"/>
        <end position="296"/>
    </location>
</feature>
<dbReference type="InterPro" id="IPR029058">
    <property type="entry name" value="AB_hydrolase_fold"/>
</dbReference>
<evidence type="ECO:0000259" key="3">
    <source>
        <dbReference type="Pfam" id="PF00561"/>
    </source>
</evidence>
<sequence>MTELAHQAAEPMGPGSVREAPGLPEGFSDTFRSRWVRAGTLRLHAVTGGDGPPLLLIPGWPQTWYAWRHLMPTLARDFTVVAPDPRGVGLSAKPREGYDTGTLADDMVKLMDALGHRRFAVAGHDVGMWTGYAMAADHPARVERLAVAEAVIPGLTPSPPLHMPQEAMNRLWHFGFNRLGALNEHLVEGRERLFFGHQFTAKAARPLPEQAIDHYVDVLASDREALRASFEFYRALDTTIAQNGRRREHRLRMPVLAVAGELSTANVVADTMALVADDLVSVVIPGCGHFPAEEAPDEMLAALAAFLAGYR</sequence>
<evidence type="ECO:0000313" key="5">
    <source>
        <dbReference type="Proteomes" id="UP001239397"/>
    </source>
</evidence>
<dbReference type="KEGG" id="amog:QRX60_30980"/>
<reference evidence="4 5" key="1">
    <citation type="submission" date="2023-06" db="EMBL/GenBank/DDBJ databases">
        <authorList>
            <person name="Oyuntsetseg B."/>
            <person name="Kim S.B."/>
        </authorList>
    </citation>
    <scope>NUCLEOTIDE SEQUENCE [LARGE SCALE GENOMIC DNA]</scope>
    <source>
        <strain evidence="4 5">4-36</strain>
    </source>
</reference>
<organism evidence="4 5">
    <name type="scientific">Amycolatopsis mongoliensis</name>
    <dbReference type="NCBI Taxonomy" id="715475"/>
    <lineage>
        <taxon>Bacteria</taxon>
        <taxon>Bacillati</taxon>
        <taxon>Actinomycetota</taxon>
        <taxon>Actinomycetes</taxon>
        <taxon>Pseudonocardiales</taxon>
        <taxon>Pseudonocardiaceae</taxon>
        <taxon>Amycolatopsis</taxon>
    </lineage>
</organism>
<evidence type="ECO:0000313" key="4">
    <source>
        <dbReference type="EMBL" id="WIX98477.1"/>
    </source>
</evidence>
<dbReference type="RefSeq" id="WP_285994962.1">
    <property type="nucleotide sequence ID" value="NZ_CP127295.1"/>
</dbReference>
<name>A0A9Y2JI38_9PSEU</name>